<proteinExistence type="predicted"/>
<accession>A0A127Q8I4</accession>
<reference evidence="1 2" key="1">
    <citation type="submission" date="2015-11" db="EMBL/GenBank/DDBJ databases">
        <title>Exploring the genomic traits of fungus-feeding bacterial genus Collimonas.</title>
        <authorList>
            <person name="Song C."/>
            <person name="Schmidt R."/>
            <person name="de Jager V."/>
            <person name="Krzyzanowska D."/>
            <person name="Jongedijk E."/>
            <person name="Cankar K."/>
            <person name="Beekwilder J."/>
            <person name="van Veen A."/>
            <person name="de Boer W."/>
            <person name="van Veen J.A."/>
            <person name="Garbeva P."/>
        </authorList>
    </citation>
    <scope>NUCLEOTIDE SEQUENCE [LARGE SCALE GENOMIC DNA]</scope>
    <source>
        <strain evidence="1 2">Ter91</strain>
    </source>
</reference>
<dbReference type="AlphaFoldDB" id="A0A127Q8I4"/>
<dbReference type="Proteomes" id="UP000074561">
    <property type="component" value="Chromosome"/>
</dbReference>
<evidence type="ECO:0000313" key="1">
    <source>
        <dbReference type="EMBL" id="AMP06334.1"/>
    </source>
</evidence>
<sequence>MQALHIPVQESIYSQKSPALRYIREAEHFSRRHFSFFLFPQFDFKAIS</sequence>
<dbReference type="KEGG" id="cpra:CPter91_4014"/>
<gene>
    <name evidence="1" type="ORF">CPter91_4014</name>
</gene>
<protein>
    <submittedName>
        <fullName evidence="1">Uncharacterized protein</fullName>
    </submittedName>
</protein>
<dbReference type="EMBL" id="CP013234">
    <property type="protein sequence ID" value="AMP06334.1"/>
    <property type="molecule type" value="Genomic_DNA"/>
</dbReference>
<name>A0A127Q8I4_9BURK</name>
<organism evidence="1 2">
    <name type="scientific">Collimonas pratensis</name>
    <dbReference type="NCBI Taxonomy" id="279113"/>
    <lineage>
        <taxon>Bacteria</taxon>
        <taxon>Pseudomonadati</taxon>
        <taxon>Pseudomonadota</taxon>
        <taxon>Betaproteobacteria</taxon>
        <taxon>Burkholderiales</taxon>
        <taxon>Oxalobacteraceae</taxon>
        <taxon>Collimonas</taxon>
    </lineage>
</organism>
<evidence type="ECO:0000313" key="2">
    <source>
        <dbReference type="Proteomes" id="UP000074561"/>
    </source>
</evidence>